<dbReference type="Gene3D" id="3.30.565.10">
    <property type="entry name" value="Histidine kinase-like ATPase, C-terminal domain"/>
    <property type="match status" value="1"/>
</dbReference>
<keyword evidence="12" id="KW-0902">Two-component regulatory system</keyword>
<evidence type="ECO:0000256" key="16">
    <source>
        <dbReference type="SAM" id="Coils"/>
    </source>
</evidence>
<dbReference type="InterPro" id="IPR004358">
    <property type="entry name" value="Sig_transdc_His_kin-like_C"/>
</dbReference>
<dbReference type="PATRIC" id="fig|718251.5.peg.849"/>
<dbReference type="InterPro" id="IPR036641">
    <property type="entry name" value="HPT_dom_sf"/>
</dbReference>
<reference evidence="21 22" key="2">
    <citation type="journal article" date="2011" name="BMC Immunol.">
        <title>Comparison of static immersion and intravenous injection systems for exposure of zebrafish embryos to the natural pathogen Edwardsiella tarda.</title>
        <authorList>
            <person name="van Soest J.J."/>
            <person name="Stockhammer O.W."/>
            <person name="Ordas A."/>
            <person name="Bloemberg G.V."/>
            <person name="Spaink H.P."/>
            <person name="Meijer A.H."/>
        </authorList>
    </citation>
    <scope>NUCLEOTIDE SEQUENCE [LARGE SCALE GENOMIC DNA]</scope>
    <source>
        <strain evidence="21 22">FL6-60</strain>
    </source>
</reference>
<dbReference type="PANTHER" id="PTHR45339:SF1">
    <property type="entry name" value="HYBRID SIGNAL TRANSDUCTION HISTIDINE KINASE J"/>
    <property type="match status" value="1"/>
</dbReference>
<evidence type="ECO:0000256" key="11">
    <source>
        <dbReference type="ARBA" id="ARBA00022989"/>
    </source>
</evidence>
<feature type="domain" description="Response regulatory" evidence="19">
    <location>
        <begin position="705"/>
        <end position="824"/>
    </location>
</feature>
<dbReference type="NCBIfam" id="NF011874">
    <property type="entry name" value="PRK15347.1"/>
    <property type="match status" value="1"/>
</dbReference>
<dbReference type="EC" id="2.7.13.3" evidence="3"/>
<evidence type="ECO:0000256" key="15">
    <source>
        <dbReference type="PROSITE-ProRule" id="PRU00169"/>
    </source>
</evidence>
<dbReference type="Pfam" id="PF02518">
    <property type="entry name" value="HATPase_c"/>
    <property type="match status" value="1"/>
</dbReference>
<feature type="modified residue" description="4-aspartylphosphate" evidence="15">
    <location>
        <position position="754"/>
    </location>
</feature>
<feature type="transmembrane region" description="Helical" evidence="17">
    <location>
        <begin position="311"/>
        <end position="330"/>
    </location>
</feature>
<feature type="coiled-coil region" evidence="16">
    <location>
        <begin position="369"/>
        <end position="417"/>
    </location>
</feature>
<name>A0A0H3DNE3_EDWTF</name>
<dbReference type="InterPro" id="IPR005467">
    <property type="entry name" value="His_kinase_dom"/>
</dbReference>
<dbReference type="InterPro" id="IPR003661">
    <property type="entry name" value="HisK_dim/P_dom"/>
</dbReference>
<evidence type="ECO:0000256" key="2">
    <source>
        <dbReference type="ARBA" id="ARBA00004651"/>
    </source>
</evidence>
<evidence type="ECO:0000256" key="14">
    <source>
        <dbReference type="PROSITE-ProRule" id="PRU00110"/>
    </source>
</evidence>
<feature type="domain" description="HPt" evidence="20">
    <location>
        <begin position="844"/>
        <end position="933"/>
    </location>
</feature>
<dbReference type="EMBL" id="CP002154">
    <property type="protein sequence ID" value="ADM40948.1"/>
    <property type="molecule type" value="Genomic_DNA"/>
</dbReference>
<dbReference type="GO" id="GO:0000155">
    <property type="term" value="F:phosphorelay sensor kinase activity"/>
    <property type="evidence" value="ECO:0007669"/>
    <property type="project" value="InterPro"/>
</dbReference>
<keyword evidence="10" id="KW-0067">ATP-binding</keyword>
<evidence type="ECO:0000256" key="4">
    <source>
        <dbReference type="ARBA" id="ARBA00022475"/>
    </source>
</evidence>
<keyword evidence="16" id="KW-0175">Coiled coil</keyword>
<dbReference type="InterPro" id="IPR036097">
    <property type="entry name" value="HisK_dim/P_sf"/>
</dbReference>
<evidence type="ECO:0000259" key="20">
    <source>
        <dbReference type="PROSITE" id="PS50894"/>
    </source>
</evidence>
<dbReference type="SUPFAM" id="SSF55874">
    <property type="entry name" value="ATPase domain of HSP90 chaperone/DNA topoisomerase II/histidine kinase"/>
    <property type="match status" value="1"/>
</dbReference>
<keyword evidence="11 17" id="KW-1133">Transmembrane helix</keyword>
<dbReference type="CDD" id="cd16922">
    <property type="entry name" value="HATPase_EvgS-ArcB-TorS-like"/>
    <property type="match status" value="1"/>
</dbReference>
<feature type="modified residue" description="Phosphohistidine" evidence="14">
    <location>
        <position position="883"/>
    </location>
</feature>
<dbReference type="InterPro" id="IPR011006">
    <property type="entry name" value="CheY-like_superfamily"/>
</dbReference>
<accession>A0A0H3DNE3</accession>
<dbReference type="GO" id="GO:0005886">
    <property type="term" value="C:plasma membrane"/>
    <property type="evidence" value="ECO:0007669"/>
    <property type="project" value="UniProtKB-SubCell"/>
</dbReference>
<evidence type="ECO:0000256" key="13">
    <source>
        <dbReference type="ARBA" id="ARBA00023136"/>
    </source>
</evidence>
<keyword evidence="13 17" id="KW-0472">Membrane</keyword>
<dbReference type="SMART" id="SM00448">
    <property type="entry name" value="REC"/>
    <property type="match status" value="1"/>
</dbReference>
<dbReference type="Pfam" id="PF00512">
    <property type="entry name" value="HisKA"/>
    <property type="match status" value="1"/>
</dbReference>
<evidence type="ECO:0000259" key="18">
    <source>
        <dbReference type="PROSITE" id="PS50109"/>
    </source>
</evidence>
<feature type="domain" description="Histidine kinase" evidence="18">
    <location>
        <begin position="417"/>
        <end position="628"/>
    </location>
</feature>
<keyword evidence="8" id="KW-0547">Nucleotide-binding</keyword>
<evidence type="ECO:0000256" key="17">
    <source>
        <dbReference type="SAM" id="Phobius"/>
    </source>
</evidence>
<dbReference type="SUPFAM" id="SSF47384">
    <property type="entry name" value="Homodimeric domain of signal transducing histidine kinase"/>
    <property type="match status" value="1"/>
</dbReference>
<dbReference type="InterPro" id="IPR008207">
    <property type="entry name" value="Sig_transdc_His_kin_Hpt_dom"/>
</dbReference>
<protein>
    <recommendedName>
        <fullName evidence="3">histidine kinase</fullName>
        <ecNumber evidence="3">2.7.13.3</ecNumber>
    </recommendedName>
</protein>
<dbReference type="InterPro" id="IPR003594">
    <property type="entry name" value="HATPase_dom"/>
</dbReference>
<organism evidence="21 22">
    <name type="scientific">Edwardsiella tarda (strain FL6-60)</name>
    <dbReference type="NCBI Taxonomy" id="718251"/>
    <lineage>
        <taxon>Bacteria</taxon>
        <taxon>Pseudomonadati</taxon>
        <taxon>Pseudomonadota</taxon>
        <taxon>Gammaproteobacteria</taxon>
        <taxon>Enterobacterales</taxon>
        <taxon>Hafniaceae</taxon>
        <taxon>Edwardsiella</taxon>
    </lineage>
</organism>
<dbReference type="PROSITE" id="PS50110">
    <property type="entry name" value="RESPONSE_REGULATORY"/>
    <property type="match status" value="1"/>
</dbReference>
<evidence type="ECO:0000256" key="10">
    <source>
        <dbReference type="ARBA" id="ARBA00022840"/>
    </source>
</evidence>
<dbReference type="Pfam" id="PF01627">
    <property type="entry name" value="Hpt"/>
    <property type="match status" value="1"/>
</dbReference>
<feature type="transmembrane region" description="Helical" evidence="17">
    <location>
        <begin position="36"/>
        <end position="60"/>
    </location>
</feature>
<reference evidence="22" key="1">
    <citation type="submission" date="2010-08" db="EMBL/GenBank/DDBJ databases">
        <title>Genome comparisons of Edwardsiella bacteria analysed using deep sequencing technology.</title>
        <authorList>
            <person name="van Soest J.J."/>
            <person name="Henkel C.V."/>
            <person name="Jansen H.J."/>
            <person name="van den Hondel C.A.M.J.J."/>
            <person name="Bloemberg G.V."/>
            <person name="Meijer A.H."/>
            <person name="Spaink H.P."/>
        </authorList>
    </citation>
    <scope>NUCLEOTIDE SEQUENCE [LARGE SCALE GENOMIC DNA]</scope>
    <source>
        <strain evidence="22">FL6-60</strain>
    </source>
</reference>
<evidence type="ECO:0000256" key="9">
    <source>
        <dbReference type="ARBA" id="ARBA00022777"/>
    </source>
</evidence>
<dbReference type="PROSITE" id="PS50894">
    <property type="entry name" value="HPT"/>
    <property type="match status" value="1"/>
</dbReference>
<evidence type="ECO:0000259" key="19">
    <source>
        <dbReference type="PROSITE" id="PS50110"/>
    </source>
</evidence>
<dbReference type="SUPFAM" id="SSF47226">
    <property type="entry name" value="Histidine-containing phosphotransfer domain, HPT domain"/>
    <property type="match status" value="1"/>
</dbReference>
<dbReference type="GO" id="GO:0005524">
    <property type="term" value="F:ATP binding"/>
    <property type="evidence" value="ECO:0007669"/>
    <property type="project" value="UniProtKB-KW"/>
</dbReference>
<evidence type="ECO:0000256" key="12">
    <source>
        <dbReference type="ARBA" id="ARBA00023012"/>
    </source>
</evidence>
<dbReference type="Pfam" id="PF00072">
    <property type="entry name" value="Response_reg"/>
    <property type="match status" value="1"/>
</dbReference>
<keyword evidence="6" id="KW-0808">Transferase</keyword>
<dbReference type="SUPFAM" id="SSF52172">
    <property type="entry name" value="CheY-like"/>
    <property type="match status" value="1"/>
</dbReference>
<evidence type="ECO:0000256" key="5">
    <source>
        <dbReference type="ARBA" id="ARBA00022553"/>
    </source>
</evidence>
<dbReference type="PRINTS" id="PR00344">
    <property type="entry name" value="BCTRLSENSOR"/>
</dbReference>
<dbReference type="SMART" id="SM00388">
    <property type="entry name" value="HisKA"/>
    <property type="match status" value="1"/>
</dbReference>
<dbReference type="HOGENOM" id="CLU_013919_0_0_6"/>
<dbReference type="Gene3D" id="1.10.287.130">
    <property type="match status" value="1"/>
</dbReference>
<sequence>MAPVNLWISGLFGVLPHIKESPMSRHIWRTSLSFRLALILSGFISLFWLLSTGVTLLLNFEQTKSSLQRRLTATVAETVYELSSELLDVSRDVDTLMRCWHRLDDGVASGAYYLTARYIHDMTAPPDPAARISRAKAFVEAYGSGGLGNLVDTFVLLDGGVVLSSAGGQPTDTPLHIEQIRALRDQAVGNHIIWSKPYRSVGGNWRVIAAKRDLLTGALVGMTVNLHPSFSAVEKTPDGETIVWLDREGQPIIPLSAALSQSLPTCQREMESNFDEVFSICREVAPVGWKLLLFTPSRQITDAAFAALHRYLPVALLLLVALVGLLYLVLQRTLGRTLAGIMQRLTPNVAVADLPPLVVAGEDELGRIAQVYNRLLSAVKAQYAQLEARVAERTVELERARRQAERASANKSEHLNSISHEIRTPLNGIIGALTLLENGENTPEQRDLLDTGLKCSRHLLEIINNLLDFSRIESGQMVVNPEYLDPLPLIDQAMLTVQVPALEKGLTLHCLLAPSFPQTLYTDGLRLRQILINLLGNAVKFTPHGEVVLHGWSEQDRLCFRVQDTGPGIDDARINDIFTAFHQVDCHIAGSGLGLPIARSLSRLLGGELSCEKSAIGARFRLALPLEANGSVPIAPPEDKGSIVAPLSLHPQLSAWGYHPLAGDNPDLDAPELSYLPGRLRQHLDGETQTTGAREQMPVSPWSLQVLVVDDVDTNQDIVGRMLRQQGHKVYTASSGSEALVLGRGHVFDLVLMDMRMPGLSGDETLHLWRDSVNGMLDPDCPIIALTANAQPGERKRLQDAGFNEYLTKPVTPAMLSRALEYTADIQLTRGIELSPNRAGEIPLLGQDPALRRRLQEDVLHYLAQLTQAVAQQDAPAVRQALHTLKGLAGQGGLTLVHEAAARWEQALEGGMPMPDKALESLSRLVHSEFEAD</sequence>
<keyword evidence="9" id="KW-0418">Kinase</keyword>
<dbReference type="KEGG" id="etd:ETAF_0829"/>
<dbReference type="SMART" id="SM00387">
    <property type="entry name" value="HATPase_c"/>
    <property type="match status" value="1"/>
</dbReference>
<evidence type="ECO:0000256" key="8">
    <source>
        <dbReference type="ARBA" id="ARBA00022741"/>
    </source>
</evidence>
<gene>
    <name evidence="21" type="primary">esrA</name>
    <name evidence="21" type="ordered locus">ETAF_0829</name>
</gene>
<dbReference type="CDD" id="cd17546">
    <property type="entry name" value="REC_hyHK_CKI1_RcsC-like"/>
    <property type="match status" value="1"/>
</dbReference>
<keyword evidence="4" id="KW-1003">Cell membrane</keyword>
<dbReference type="PANTHER" id="PTHR45339">
    <property type="entry name" value="HYBRID SIGNAL TRANSDUCTION HISTIDINE KINASE J"/>
    <property type="match status" value="1"/>
</dbReference>
<keyword evidence="5 15" id="KW-0597">Phosphoprotein</keyword>
<keyword evidence="7 17" id="KW-0812">Transmembrane</keyword>
<evidence type="ECO:0000313" key="21">
    <source>
        <dbReference type="EMBL" id="ADM40948.1"/>
    </source>
</evidence>
<comment type="subcellular location">
    <subcellularLocation>
        <location evidence="2">Cell membrane</location>
        <topology evidence="2">Multi-pass membrane protein</topology>
    </subcellularLocation>
</comment>
<dbReference type="FunFam" id="1.10.287.130:FF:000004">
    <property type="entry name" value="Ethylene receptor 1"/>
    <property type="match status" value="1"/>
</dbReference>
<dbReference type="Proteomes" id="UP000002230">
    <property type="component" value="Chromosome"/>
</dbReference>
<dbReference type="InterPro" id="IPR001789">
    <property type="entry name" value="Sig_transdc_resp-reg_receiver"/>
</dbReference>
<evidence type="ECO:0000256" key="7">
    <source>
        <dbReference type="ARBA" id="ARBA00022692"/>
    </source>
</evidence>
<evidence type="ECO:0000313" key="22">
    <source>
        <dbReference type="Proteomes" id="UP000002230"/>
    </source>
</evidence>
<evidence type="ECO:0000256" key="6">
    <source>
        <dbReference type="ARBA" id="ARBA00022679"/>
    </source>
</evidence>
<dbReference type="Gene3D" id="3.40.50.2300">
    <property type="match status" value="1"/>
</dbReference>
<evidence type="ECO:0000256" key="3">
    <source>
        <dbReference type="ARBA" id="ARBA00012438"/>
    </source>
</evidence>
<dbReference type="PROSITE" id="PS50109">
    <property type="entry name" value="HIS_KIN"/>
    <property type="match status" value="1"/>
</dbReference>
<dbReference type="AlphaFoldDB" id="A0A0H3DNE3"/>
<proteinExistence type="predicted"/>
<dbReference type="InterPro" id="IPR036890">
    <property type="entry name" value="HATPase_C_sf"/>
</dbReference>
<dbReference type="Gene3D" id="1.20.120.160">
    <property type="entry name" value="HPT domain"/>
    <property type="match status" value="1"/>
</dbReference>
<dbReference type="CDD" id="cd00082">
    <property type="entry name" value="HisKA"/>
    <property type="match status" value="1"/>
</dbReference>
<evidence type="ECO:0000256" key="1">
    <source>
        <dbReference type="ARBA" id="ARBA00000085"/>
    </source>
</evidence>
<keyword evidence="22" id="KW-1185">Reference proteome</keyword>
<comment type="catalytic activity">
    <reaction evidence="1">
        <text>ATP + protein L-histidine = ADP + protein N-phospho-L-histidine.</text>
        <dbReference type="EC" id="2.7.13.3"/>
    </reaction>
</comment>